<keyword evidence="6" id="KW-1185">Reference proteome</keyword>
<dbReference type="SUPFAM" id="SSF46785">
    <property type="entry name" value="Winged helix' DNA-binding domain"/>
    <property type="match status" value="1"/>
</dbReference>
<dbReference type="SMART" id="SM00345">
    <property type="entry name" value="HTH_GNTR"/>
    <property type="match status" value="1"/>
</dbReference>
<feature type="domain" description="HTH gntR-type" evidence="4">
    <location>
        <begin position="9"/>
        <end position="77"/>
    </location>
</feature>
<dbReference type="InterPro" id="IPR011711">
    <property type="entry name" value="GntR_C"/>
</dbReference>
<organism evidence="5 6">
    <name type="scientific">Gordonia hankookensis</name>
    <dbReference type="NCBI Taxonomy" id="589403"/>
    <lineage>
        <taxon>Bacteria</taxon>
        <taxon>Bacillati</taxon>
        <taxon>Actinomycetota</taxon>
        <taxon>Actinomycetes</taxon>
        <taxon>Mycobacteriales</taxon>
        <taxon>Gordoniaceae</taxon>
        <taxon>Gordonia</taxon>
    </lineage>
</organism>
<keyword evidence="3" id="KW-0804">Transcription</keyword>
<dbReference type="SUPFAM" id="SSF48008">
    <property type="entry name" value="GntR ligand-binding domain-like"/>
    <property type="match status" value="1"/>
</dbReference>
<evidence type="ECO:0000256" key="3">
    <source>
        <dbReference type="ARBA" id="ARBA00023163"/>
    </source>
</evidence>
<gene>
    <name evidence="5" type="ORF">IDF66_04465</name>
</gene>
<protein>
    <submittedName>
        <fullName evidence="5">FadR family transcriptional regulator</fullName>
    </submittedName>
</protein>
<evidence type="ECO:0000256" key="2">
    <source>
        <dbReference type="ARBA" id="ARBA00023125"/>
    </source>
</evidence>
<dbReference type="Gene3D" id="1.20.120.530">
    <property type="entry name" value="GntR ligand-binding domain-like"/>
    <property type="match status" value="1"/>
</dbReference>
<dbReference type="PRINTS" id="PR00035">
    <property type="entry name" value="HTHGNTR"/>
</dbReference>
<evidence type="ECO:0000259" key="4">
    <source>
        <dbReference type="PROSITE" id="PS50949"/>
    </source>
</evidence>
<dbReference type="InterPro" id="IPR036388">
    <property type="entry name" value="WH-like_DNA-bd_sf"/>
</dbReference>
<dbReference type="EMBL" id="JACWMS010000001">
    <property type="protein sequence ID" value="MBD1318828.1"/>
    <property type="molecule type" value="Genomic_DNA"/>
</dbReference>
<dbReference type="InterPro" id="IPR036390">
    <property type="entry name" value="WH_DNA-bd_sf"/>
</dbReference>
<evidence type="ECO:0000313" key="6">
    <source>
        <dbReference type="Proteomes" id="UP000602395"/>
    </source>
</evidence>
<dbReference type="SMART" id="SM00895">
    <property type="entry name" value="FCD"/>
    <property type="match status" value="1"/>
</dbReference>
<dbReference type="PANTHER" id="PTHR43537:SF47">
    <property type="entry name" value="REGULATORY PROTEIN GNTR HTH"/>
    <property type="match status" value="1"/>
</dbReference>
<comment type="caution">
    <text evidence="5">The sequence shown here is derived from an EMBL/GenBank/DDBJ whole genome shotgun (WGS) entry which is preliminary data.</text>
</comment>
<name>A0ABR7W7T7_9ACTN</name>
<dbReference type="PROSITE" id="PS50949">
    <property type="entry name" value="HTH_GNTR"/>
    <property type="match status" value="1"/>
</dbReference>
<dbReference type="Pfam" id="PF07729">
    <property type="entry name" value="FCD"/>
    <property type="match status" value="1"/>
</dbReference>
<evidence type="ECO:0000256" key="1">
    <source>
        <dbReference type="ARBA" id="ARBA00023015"/>
    </source>
</evidence>
<dbReference type="PANTHER" id="PTHR43537">
    <property type="entry name" value="TRANSCRIPTIONAL REGULATOR, GNTR FAMILY"/>
    <property type="match status" value="1"/>
</dbReference>
<keyword evidence="1" id="KW-0805">Transcription regulation</keyword>
<dbReference type="CDD" id="cd07377">
    <property type="entry name" value="WHTH_GntR"/>
    <property type="match status" value="1"/>
</dbReference>
<accession>A0ABR7W7T7</accession>
<proteinExistence type="predicted"/>
<sequence length="225" mass="23851">MNDVITPPRRTSELVVDRMRDLIRSGEWAVGERIPPEPALVALFGVGRNTIREAVRALEHAGMLVPRRGDGTYVRSRNLLAAAIESCVPGSAHHDLLGARRAIEVEAAAAAAQSASAEEVAGLRVRLRAAERAFATGDVAGYTQEDIAFHAMLVEISGNRLLLELYDGIVEVMQRLHESVVEATVATGDHPSGHVGVVDAIEAGDAAAARAAVHSYLDAALRGLA</sequence>
<dbReference type="Proteomes" id="UP000602395">
    <property type="component" value="Unassembled WGS sequence"/>
</dbReference>
<reference evidence="5 6" key="1">
    <citation type="submission" date="2020-09" db="EMBL/GenBank/DDBJ databases">
        <title>Novel species in genus Gordonia.</title>
        <authorList>
            <person name="Zhang G."/>
        </authorList>
    </citation>
    <scope>NUCLEOTIDE SEQUENCE [LARGE SCALE GENOMIC DNA]</scope>
    <source>
        <strain evidence="5 6">ON-33</strain>
    </source>
</reference>
<evidence type="ECO:0000313" key="5">
    <source>
        <dbReference type="EMBL" id="MBD1318828.1"/>
    </source>
</evidence>
<dbReference type="InterPro" id="IPR000524">
    <property type="entry name" value="Tscrpt_reg_HTH_GntR"/>
</dbReference>
<dbReference type="InterPro" id="IPR008920">
    <property type="entry name" value="TF_FadR/GntR_C"/>
</dbReference>
<dbReference type="RefSeq" id="WP_164308656.1">
    <property type="nucleotide sequence ID" value="NZ_BAABAD010000003.1"/>
</dbReference>
<keyword evidence="2" id="KW-0238">DNA-binding</keyword>
<dbReference type="Pfam" id="PF00392">
    <property type="entry name" value="GntR"/>
    <property type="match status" value="1"/>
</dbReference>
<dbReference type="Gene3D" id="1.10.10.10">
    <property type="entry name" value="Winged helix-like DNA-binding domain superfamily/Winged helix DNA-binding domain"/>
    <property type="match status" value="1"/>
</dbReference>